<dbReference type="EMBL" id="JABFNF010000184">
    <property type="protein sequence ID" value="MBA1889511.1"/>
    <property type="molecule type" value="Genomic_DNA"/>
</dbReference>
<name>A0A8T3LG67_ECOLX</name>
<dbReference type="InterPro" id="IPR048683">
    <property type="entry name" value="Sf6_terminase"/>
</dbReference>
<protein>
    <recommendedName>
        <fullName evidence="4">CPZ-55 prophage protein</fullName>
    </recommendedName>
</protein>
<keyword evidence="1" id="KW-0175">Coiled coil</keyword>
<dbReference type="Pfam" id="PF20901">
    <property type="entry name" value="Sf6_terminase"/>
    <property type="match status" value="1"/>
</dbReference>
<accession>A0A8T3LG67</accession>
<proteinExistence type="predicted"/>
<dbReference type="Proteomes" id="UP000523197">
    <property type="component" value="Unassembled WGS sequence"/>
</dbReference>
<gene>
    <name evidence="2" type="ORF">HLX92_25610</name>
</gene>
<sequence length="134" mass="15098">MKEGDGKEINKLPVNVTSLSRKSAKYGVAIAEEICLLVAEGHSLREIGNMPDMPSFRTICRWQYEHPDFREHIGIFKWIHAQDAAEQAVEAIRNVELDAEDAGLRLRKAEALARTLLGRAKLLESKNNPFKGEE</sequence>
<dbReference type="AlphaFoldDB" id="A0A8T3LG67"/>
<evidence type="ECO:0000256" key="1">
    <source>
        <dbReference type="SAM" id="Coils"/>
    </source>
</evidence>
<evidence type="ECO:0000313" key="2">
    <source>
        <dbReference type="EMBL" id="MBA1889511.1"/>
    </source>
</evidence>
<feature type="coiled-coil region" evidence="1">
    <location>
        <begin position="92"/>
        <end position="126"/>
    </location>
</feature>
<dbReference type="Gene3D" id="1.10.10.60">
    <property type="entry name" value="Homeodomain-like"/>
    <property type="match status" value="1"/>
</dbReference>
<comment type="caution">
    <text evidence="2">The sequence shown here is derived from an EMBL/GenBank/DDBJ whole genome shotgun (WGS) entry which is preliminary data.</text>
</comment>
<evidence type="ECO:0000313" key="3">
    <source>
        <dbReference type="Proteomes" id="UP000523197"/>
    </source>
</evidence>
<evidence type="ECO:0008006" key="4">
    <source>
        <dbReference type="Google" id="ProtNLM"/>
    </source>
</evidence>
<organism evidence="2 3">
    <name type="scientific">Escherichia coli</name>
    <dbReference type="NCBI Taxonomy" id="562"/>
    <lineage>
        <taxon>Bacteria</taxon>
        <taxon>Pseudomonadati</taxon>
        <taxon>Pseudomonadota</taxon>
        <taxon>Gammaproteobacteria</taxon>
        <taxon>Enterobacterales</taxon>
        <taxon>Enterobacteriaceae</taxon>
        <taxon>Escherichia</taxon>
    </lineage>
</organism>
<reference evidence="2 3" key="1">
    <citation type="submission" date="2020-05" db="EMBL/GenBank/DDBJ databases">
        <title>Epidemiological investigations into extended-spectrum beta-lactam resistant Escherichia coli ST457 carried by Australian Silver gulls identified clonal lineages that cause ExPEC disease.</title>
        <authorList>
            <person name="Nesporova K."/>
            <person name="Wyrsch E.R."/>
            <person name="Valcek A."/>
            <person name="Bitar I."/>
            <person name="Chaw K."/>
            <person name="Harris P."/>
            <person name="Hrabak J."/>
            <person name="Djordjevic S.P."/>
            <person name="Dolejska M."/>
        </authorList>
    </citation>
    <scope>NUCLEOTIDE SEQUENCE [LARGE SCALE GENOMIC DNA]</scope>
    <source>
        <strain evidence="2 3">CE1966</strain>
    </source>
</reference>